<dbReference type="PROSITE" id="PS00196">
    <property type="entry name" value="COPPER_BLUE"/>
    <property type="match status" value="1"/>
</dbReference>
<name>A0A1S2VML0_9BACT</name>
<evidence type="ECO:0000313" key="6">
    <source>
        <dbReference type="EMBL" id="OIN59994.1"/>
    </source>
</evidence>
<comment type="caution">
    <text evidence="6">The sequence shown here is derived from an EMBL/GenBank/DDBJ whole genome shotgun (WGS) entry which is preliminary data.</text>
</comment>
<dbReference type="PANTHER" id="PTHR38439">
    <property type="entry name" value="AURACYANIN-B"/>
    <property type="match status" value="1"/>
</dbReference>
<reference evidence="6 7" key="1">
    <citation type="submission" date="2016-10" db="EMBL/GenBank/DDBJ databases">
        <title>Arsenicibacter rosenii gen. nov., sp. nov., an efficient arsenic-methylating bacterium isolated from an arsenic-contaminated paddy soil.</title>
        <authorList>
            <person name="Huang K."/>
        </authorList>
    </citation>
    <scope>NUCLEOTIDE SEQUENCE [LARGE SCALE GENOMIC DNA]</scope>
    <source>
        <strain evidence="6 7">SM-1</strain>
    </source>
</reference>
<dbReference type="InterPro" id="IPR028871">
    <property type="entry name" value="BlueCu_1_BS"/>
</dbReference>
<dbReference type="Pfam" id="PF00127">
    <property type="entry name" value="Copper-bind"/>
    <property type="match status" value="1"/>
</dbReference>
<feature type="domain" description="Blue (type 1) copper" evidence="5">
    <location>
        <begin position="41"/>
        <end position="146"/>
    </location>
</feature>
<keyword evidence="7" id="KW-1185">Reference proteome</keyword>
<keyword evidence="1" id="KW-0813">Transport</keyword>
<keyword evidence="2" id="KW-0479">Metal-binding</keyword>
<evidence type="ECO:0000256" key="3">
    <source>
        <dbReference type="ARBA" id="ARBA00022982"/>
    </source>
</evidence>
<keyword evidence="4" id="KW-0186">Copper</keyword>
<evidence type="ECO:0000256" key="2">
    <source>
        <dbReference type="ARBA" id="ARBA00022723"/>
    </source>
</evidence>
<dbReference type="SUPFAM" id="SSF49503">
    <property type="entry name" value="Cupredoxins"/>
    <property type="match status" value="1"/>
</dbReference>
<dbReference type="PANTHER" id="PTHR38439:SF3">
    <property type="entry name" value="COPPER-RESISTANT CUPROPROTEIN COPI"/>
    <property type="match status" value="1"/>
</dbReference>
<evidence type="ECO:0000313" key="7">
    <source>
        <dbReference type="Proteomes" id="UP000181790"/>
    </source>
</evidence>
<dbReference type="CDD" id="cd04233">
    <property type="entry name" value="Auracyanin"/>
    <property type="match status" value="1"/>
</dbReference>
<gene>
    <name evidence="6" type="ORF">BLX24_07685</name>
</gene>
<organism evidence="6 7">
    <name type="scientific">Arsenicibacter rosenii</name>
    <dbReference type="NCBI Taxonomy" id="1750698"/>
    <lineage>
        <taxon>Bacteria</taxon>
        <taxon>Pseudomonadati</taxon>
        <taxon>Bacteroidota</taxon>
        <taxon>Cytophagia</taxon>
        <taxon>Cytophagales</taxon>
        <taxon>Spirosomataceae</taxon>
        <taxon>Arsenicibacter</taxon>
    </lineage>
</organism>
<dbReference type="InterPro" id="IPR050845">
    <property type="entry name" value="Cu-binding_ET"/>
</dbReference>
<sequence length="369" mass="40945">MRSFWLWLPLFTEPAAAKLPVCQGATAVYADTTIVIRALAGLQYEQTRIVVKPKTRFRIVLENADDMSHNLVVTRPNSRMKVVEAALKMGTEGARKNYVPNLPEVLANIPLLEPDHTDTLTLTLDEGAYPFVCTYPGHGYVMYGVIHATREPKRLPSVEADPYVPKRTGAGDHSAHQMASPHPYKMTFPALYRTFMPECGPAAIAVGLPADAAVGQQSYCWDAGSCRLRYVWTGGFVDSYGHWEGNGNRLTKVVGDIYYNDRSGFPFRIGNTTPVPQFRGYELVNRYPKFMYSLGGIQVTELIKAVPGKRGLVRQFTLSAGKQPVTFLLDQQEGVQYQTRINNVVASAKNGRLLLPAGTRQFTVTMLVP</sequence>
<keyword evidence="3" id="KW-0249">Electron transport</keyword>
<dbReference type="Gene3D" id="2.60.40.420">
    <property type="entry name" value="Cupredoxins - blue copper proteins"/>
    <property type="match status" value="1"/>
</dbReference>
<evidence type="ECO:0000256" key="4">
    <source>
        <dbReference type="ARBA" id="ARBA00023008"/>
    </source>
</evidence>
<proteinExistence type="predicted"/>
<dbReference type="InterPro" id="IPR000923">
    <property type="entry name" value="BlueCu_1"/>
</dbReference>
<dbReference type="Proteomes" id="UP000181790">
    <property type="component" value="Unassembled WGS sequence"/>
</dbReference>
<evidence type="ECO:0000256" key="1">
    <source>
        <dbReference type="ARBA" id="ARBA00022448"/>
    </source>
</evidence>
<dbReference type="EMBL" id="MORL01000003">
    <property type="protein sequence ID" value="OIN59994.1"/>
    <property type="molecule type" value="Genomic_DNA"/>
</dbReference>
<evidence type="ECO:0000259" key="5">
    <source>
        <dbReference type="Pfam" id="PF00127"/>
    </source>
</evidence>
<protein>
    <recommendedName>
        <fullName evidence="5">Blue (type 1) copper domain-containing protein</fullName>
    </recommendedName>
</protein>
<dbReference type="InterPro" id="IPR008972">
    <property type="entry name" value="Cupredoxin"/>
</dbReference>
<accession>A0A1S2VML0</accession>
<dbReference type="GO" id="GO:0009055">
    <property type="term" value="F:electron transfer activity"/>
    <property type="evidence" value="ECO:0007669"/>
    <property type="project" value="InterPro"/>
</dbReference>
<dbReference type="GO" id="GO:0005507">
    <property type="term" value="F:copper ion binding"/>
    <property type="evidence" value="ECO:0007669"/>
    <property type="project" value="InterPro"/>
</dbReference>
<dbReference type="AlphaFoldDB" id="A0A1S2VML0"/>